<feature type="transmembrane region" description="Helical" evidence="7">
    <location>
        <begin position="83"/>
        <end position="102"/>
    </location>
</feature>
<dbReference type="NCBIfam" id="TIGR00711">
    <property type="entry name" value="efflux_EmrB"/>
    <property type="match status" value="1"/>
</dbReference>
<name>A0A8S8XGR0_9PROT</name>
<evidence type="ECO:0000313" key="9">
    <source>
        <dbReference type="EMBL" id="GIL41724.1"/>
    </source>
</evidence>
<keyword evidence="2" id="KW-0813">Transport</keyword>
<feature type="transmembrane region" description="Helical" evidence="7">
    <location>
        <begin position="20"/>
        <end position="44"/>
    </location>
</feature>
<dbReference type="PANTHER" id="PTHR42718">
    <property type="entry name" value="MAJOR FACILITATOR SUPERFAMILY MULTIDRUG TRANSPORTER MFSC"/>
    <property type="match status" value="1"/>
</dbReference>
<feature type="transmembrane region" description="Helical" evidence="7">
    <location>
        <begin position="142"/>
        <end position="164"/>
    </location>
</feature>
<dbReference type="RefSeq" id="WP_420245335.1">
    <property type="nucleotide sequence ID" value="NZ_BOPV01000001.1"/>
</dbReference>
<dbReference type="PRINTS" id="PR01036">
    <property type="entry name" value="TCRTETB"/>
</dbReference>
<dbReference type="SUPFAM" id="SSF103473">
    <property type="entry name" value="MFS general substrate transporter"/>
    <property type="match status" value="1"/>
</dbReference>
<evidence type="ECO:0000256" key="4">
    <source>
        <dbReference type="ARBA" id="ARBA00022692"/>
    </source>
</evidence>
<dbReference type="InterPro" id="IPR020846">
    <property type="entry name" value="MFS_dom"/>
</dbReference>
<reference evidence="9" key="1">
    <citation type="submission" date="2021-02" db="EMBL/GenBank/DDBJ databases">
        <title>Genome sequence of Rhodospirillales sp. strain TMPK1 isolated from soil.</title>
        <authorList>
            <person name="Nakai R."/>
            <person name="Kusada H."/>
            <person name="Tamaki H."/>
        </authorList>
    </citation>
    <scope>NUCLEOTIDE SEQUENCE</scope>
    <source>
        <strain evidence="9">TMPK1</strain>
    </source>
</reference>
<keyword evidence="4 7" id="KW-0812">Transmembrane</keyword>
<accession>A0A8S8XGR0</accession>
<keyword evidence="5 7" id="KW-1133">Transmembrane helix</keyword>
<evidence type="ECO:0000259" key="8">
    <source>
        <dbReference type="PROSITE" id="PS50850"/>
    </source>
</evidence>
<dbReference type="InterPro" id="IPR004638">
    <property type="entry name" value="EmrB-like"/>
</dbReference>
<dbReference type="GO" id="GO:0022857">
    <property type="term" value="F:transmembrane transporter activity"/>
    <property type="evidence" value="ECO:0007669"/>
    <property type="project" value="InterPro"/>
</dbReference>
<dbReference type="PROSITE" id="PS50850">
    <property type="entry name" value="MFS"/>
    <property type="match status" value="1"/>
</dbReference>
<evidence type="ECO:0000256" key="1">
    <source>
        <dbReference type="ARBA" id="ARBA00004651"/>
    </source>
</evidence>
<evidence type="ECO:0000256" key="2">
    <source>
        <dbReference type="ARBA" id="ARBA00022448"/>
    </source>
</evidence>
<feature type="transmembrane region" description="Helical" evidence="7">
    <location>
        <begin position="407"/>
        <end position="428"/>
    </location>
</feature>
<evidence type="ECO:0000313" key="10">
    <source>
        <dbReference type="Proteomes" id="UP000681075"/>
    </source>
</evidence>
<dbReference type="Pfam" id="PF07690">
    <property type="entry name" value="MFS_1"/>
    <property type="match status" value="1"/>
</dbReference>
<proteinExistence type="predicted"/>
<feature type="domain" description="Major facilitator superfamily (MFS) profile" evidence="8">
    <location>
        <begin position="18"/>
        <end position="460"/>
    </location>
</feature>
<feature type="transmembrane region" description="Helical" evidence="7">
    <location>
        <begin position="56"/>
        <end position="76"/>
    </location>
</feature>
<dbReference type="PANTHER" id="PTHR42718:SF46">
    <property type="entry name" value="BLR6921 PROTEIN"/>
    <property type="match status" value="1"/>
</dbReference>
<feature type="transmembrane region" description="Helical" evidence="7">
    <location>
        <begin position="307"/>
        <end position="324"/>
    </location>
</feature>
<feature type="transmembrane region" description="Helical" evidence="7">
    <location>
        <begin position="434"/>
        <end position="455"/>
    </location>
</feature>
<feature type="transmembrane region" description="Helical" evidence="7">
    <location>
        <begin position="361"/>
        <end position="386"/>
    </location>
</feature>
<evidence type="ECO:0000256" key="3">
    <source>
        <dbReference type="ARBA" id="ARBA00022475"/>
    </source>
</evidence>
<dbReference type="EMBL" id="BOPV01000001">
    <property type="protein sequence ID" value="GIL41724.1"/>
    <property type="molecule type" value="Genomic_DNA"/>
</dbReference>
<dbReference type="Proteomes" id="UP000681075">
    <property type="component" value="Unassembled WGS sequence"/>
</dbReference>
<keyword evidence="10" id="KW-1185">Reference proteome</keyword>
<dbReference type="CDD" id="cd17503">
    <property type="entry name" value="MFS_LmrB_MDR_like"/>
    <property type="match status" value="1"/>
</dbReference>
<feature type="transmembrane region" description="Helical" evidence="7">
    <location>
        <begin position="232"/>
        <end position="251"/>
    </location>
</feature>
<keyword evidence="3" id="KW-1003">Cell membrane</keyword>
<feature type="transmembrane region" description="Helical" evidence="7">
    <location>
        <begin position="108"/>
        <end position="130"/>
    </location>
</feature>
<evidence type="ECO:0000256" key="6">
    <source>
        <dbReference type="ARBA" id="ARBA00023136"/>
    </source>
</evidence>
<organism evidence="9 10">
    <name type="scientific">Roseiterribacter gracilis</name>
    <dbReference type="NCBI Taxonomy" id="2812848"/>
    <lineage>
        <taxon>Bacteria</taxon>
        <taxon>Pseudomonadati</taxon>
        <taxon>Pseudomonadota</taxon>
        <taxon>Alphaproteobacteria</taxon>
        <taxon>Rhodospirillales</taxon>
        <taxon>Roseiterribacteraceae</taxon>
        <taxon>Roseiterribacter</taxon>
    </lineage>
</organism>
<evidence type="ECO:0000256" key="7">
    <source>
        <dbReference type="SAM" id="Phobius"/>
    </source>
</evidence>
<dbReference type="Gene3D" id="1.20.1250.20">
    <property type="entry name" value="MFS general substrate transporter like domains"/>
    <property type="match status" value="1"/>
</dbReference>
<dbReference type="Gene3D" id="1.20.1720.10">
    <property type="entry name" value="Multidrug resistance protein D"/>
    <property type="match status" value="1"/>
</dbReference>
<comment type="caution">
    <text evidence="9">The sequence shown here is derived from an EMBL/GenBank/DDBJ whole genome shotgun (WGS) entry which is preliminary data.</text>
</comment>
<feature type="transmembrane region" description="Helical" evidence="7">
    <location>
        <begin position="201"/>
        <end position="220"/>
    </location>
</feature>
<protein>
    <submittedName>
        <fullName evidence="9">MFS transporter</fullName>
    </submittedName>
</protein>
<feature type="transmembrane region" description="Helical" evidence="7">
    <location>
        <begin position="336"/>
        <end position="355"/>
    </location>
</feature>
<feature type="transmembrane region" description="Helical" evidence="7">
    <location>
        <begin position="170"/>
        <end position="189"/>
    </location>
</feature>
<dbReference type="AlphaFoldDB" id="A0A8S8XGR0"/>
<dbReference type="InterPro" id="IPR036259">
    <property type="entry name" value="MFS_trans_sf"/>
</dbReference>
<dbReference type="GO" id="GO:0005886">
    <property type="term" value="C:plasma membrane"/>
    <property type="evidence" value="ECO:0007669"/>
    <property type="project" value="UniProtKB-SubCell"/>
</dbReference>
<comment type="subcellular location">
    <subcellularLocation>
        <location evidence="1">Cell membrane</location>
        <topology evidence="1">Multi-pass membrane protein</topology>
    </subcellularLocation>
</comment>
<keyword evidence="6 7" id="KW-0472">Membrane</keyword>
<sequence>MPDSSAPSGDLPAINRAIPFAIAVAAFIEAIDSTVVTTALPAIARDLHVPATELSSLVTAYLLAVTVLIPLSGWIADRFGARRVFAGAILLFTAASALAATSRDFPSLLIARALQGAAGALMMPVARLIVLRTIPRERFVETMSLVTIPALVGPAIGPVLGGAITEWFGWPWIFLINLPIGIIGTIFVLRVIPDIHETRRGFDGIGFALFAAGLAAIVLACETAGRSGLGRSGEVAVGTGGVALLLLYALHARRRTDPALDLSLFRIASFRTSVVGGTLCRIGFAGTPFLLPLLFQLGFGLSPLESGGLTFAVAIGAIGLKTIAPRVARAWPFKRVLLVNGAAIAVALASFALLQPTTPHYAILGLLVGYGFLRSLQFTFLNALAYADVPDNKSSHATSLASVGQQLSQSLGVALAGALLSLFAGGVTPTRIDFAHTFLVCAAVVVIALLMFLRLPADAGGNMRGAPRGVRRGAVQDAGQQGA</sequence>
<evidence type="ECO:0000256" key="5">
    <source>
        <dbReference type="ARBA" id="ARBA00022989"/>
    </source>
</evidence>
<gene>
    <name evidence="9" type="ORF">TMPK1_39610</name>
</gene>
<feature type="transmembrane region" description="Helical" evidence="7">
    <location>
        <begin position="272"/>
        <end position="295"/>
    </location>
</feature>
<dbReference type="InterPro" id="IPR011701">
    <property type="entry name" value="MFS"/>
</dbReference>